<dbReference type="STRING" id="1300347.I601_2089"/>
<dbReference type="Proteomes" id="UP000077868">
    <property type="component" value="Chromosome"/>
</dbReference>
<evidence type="ECO:0000313" key="2">
    <source>
        <dbReference type="Proteomes" id="UP000077868"/>
    </source>
</evidence>
<sequence>MPTMELLYLDGLAVHLLGPDAPVPPYTVEHGTTIASHLLRAVTDAPTVDLELEPDPDEEDPAISVARESVVAGGHRLSSRGGPGVHQLVTRFLTAAVGELEQHKDDPEGQVRSLFYYGLLAIASGPENQTNDQVAEGALAAFNAWDARIGAGFVPPWRIVA</sequence>
<dbReference type="KEGG" id="ndk:I601_2089"/>
<accession>A0A1A9GJK4</accession>
<protein>
    <submittedName>
        <fullName evidence="1">Uncharacterized protein</fullName>
    </submittedName>
</protein>
<evidence type="ECO:0000313" key="1">
    <source>
        <dbReference type="EMBL" id="ANH38517.1"/>
    </source>
</evidence>
<name>A0A1A9GJK4_9ACTN</name>
<dbReference type="EMBL" id="CP015079">
    <property type="protein sequence ID" value="ANH38517.1"/>
    <property type="molecule type" value="Genomic_DNA"/>
</dbReference>
<dbReference type="AlphaFoldDB" id="A0A1A9GJK4"/>
<organism evidence="1 2">
    <name type="scientific">Nocardioides dokdonensis FR1436</name>
    <dbReference type="NCBI Taxonomy" id="1300347"/>
    <lineage>
        <taxon>Bacteria</taxon>
        <taxon>Bacillati</taxon>
        <taxon>Actinomycetota</taxon>
        <taxon>Actinomycetes</taxon>
        <taxon>Propionibacteriales</taxon>
        <taxon>Nocardioidaceae</taxon>
        <taxon>Nocardioides</taxon>
    </lineage>
</organism>
<dbReference type="PATRIC" id="fig|1300347.3.peg.2087"/>
<reference evidence="1 2" key="1">
    <citation type="submission" date="2016-03" db="EMBL/GenBank/DDBJ databases">
        <title>Complete genome sequence of a soil Actinobacterium, Nocardioides dokdonensis FR1436.</title>
        <authorList>
            <person name="Kwon S.-K."/>
            <person name="Kim K."/>
            <person name="Kim J.F."/>
        </authorList>
    </citation>
    <scope>NUCLEOTIDE SEQUENCE [LARGE SCALE GENOMIC DNA]</scope>
    <source>
        <strain evidence="1 2">FR1436</strain>
    </source>
</reference>
<proteinExistence type="predicted"/>
<keyword evidence="2" id="KW-1185">Reference proteome</keyword>
<gene>
    <name evidence="1" type="ORF">I601_2089</name>
</gene>